<comment type="cofactor">
    <cofactor evidence="1">
        <name>heme b</name>
        <dbReference type="ChEBI" id="CHEBI:60344"/>
    </cofactor>
</comment>
<dbReference type="PROSITE" id="PS51404">
    <property type="entry name" value="DYP_PEROXIDASE"/>
    <property type="match status" value="1"/>
</dbReference>
<comment type="similarity">
    <text evidence="6">Belongs to the DyP-type peroxidase family.</text>
</comment>
<proteinExistence type="inferred from homology"/>
<sequence length="327" mass="35295">MVESQFVIAPPAKAALFLVCTMAPGGEPAVRDLLQDVAGLRRSVSFRSPDAELSCVVGIGSAAWDRLFAGPRPHGLHPFVALTGSRHRAPSTPGDLLFHLRAPHMDLCFELAQLIGERLYGAVAVVDEVHGFKYFDERDLLGFVDGSENPEGQVAVDAVFIGDEDPDFAGGSYVIVQKYVHDLAAWNALPTQEQEKVIGRTKLANVEMPDDIKPADSHVALNTITDANGNERKIVRDNMPFGSIGQREFGTYFIGYARTPEVTEQMLRNMFLGDQPHTHDRILDFSTAVTGCLFYVPSADFLDDPPAAPTGASATEGSLGIGSLKGA</sequence>
<evidence type="ECO:0000256" key="5">
    <source>
        <dbReference type="ARBA" id="ARBA00023004"/>
    </source>
</evidence>
<evidence type="ECO:0000313" key="10">
    <source>
        <dbReference type="EMBL" id="SFG49294.1"/>
    </source>
</evidence>
<evidence type="ECO:0000256" key="2">
    <source>
        <dbReference type="ARBA" id="ARBA00022559"/>
    </source>
</evidence>
<dbReference type="NCBIfam" id="TIGR01413">
    <property type="entry name" value="Dyp_perox_fam"/>
    <property type="match status" value="1"/>
</dbReference>
<dbReference type="EMBL" id="FONR01000021">
    <property type="protein sequence ID" value="SFG49294.1"/>
    <property type="molecule type" value="Genomic_DNA"/>
</dbReference>
<feature type="domain" description="Dyp-type peroxidase C-terminal" evidence="9">
    <location>
        <begin position="136"/>
        <end position="300"/>
    </location>
</feature>
<dbReference type="OrthoDB" id="3251355at2"/>
<evidence type="ECO:0000259" key="8">
    <source>
        <dbReference type="Pfam" id="PF04261"/>
    </source>
</evidence>
<dbReference type="AlphaFoldDB" id="A0A1I2S8R0"/>
<dbReference type="SUPFAM" id="SSF54909">
    <property type="entry name" value="Dimeric alpha+beta barrel"/>
    <property type="match status" value="1"/>
</dbReference>
<dbReference type="GO" id="GO:0004601">
    <property type="term" value="F:peroxidase activity"/>
    <property type="evidence" value="ECO:0007669"/>
    <property type="project" value="UniProtKB-KW"/>
</dbReference>
<dbReference type="InterPro" id="IPR048328">
    <property type="entry name" value="Dyp_perox_C"/>
</dbReference>
<evidence type="ECO:0000256" key="3">
    <source>
        <dbReference type="ARBA" id="ARBA00022723"/>
    </source>
</evidence>
<evidence type="ECO:0000313" key="11">
    <source>
        <dbReference type="Proteomes" id="UP000181942"/>
    </source>
</evidence>
<organism evidence="10 11">
    <name type="scientific">Streptomyces mirabilis</name>
    <dbReference type="NCBI Taxonomy" id="68239"/>
    <lineage>
        <taxon>Bacteria</taxon>
        <taxon>Bacillati</taxon>
        <taxon>Actinomycetota</taxon>
        <taxon>Actinomycetes</taxon>
        <taxon>Kitasatosporales</taxon>
        <taxon>Streptomycetaceae</taxon>
        <taxon>Streptomyces</taxon>
    </lineage>
</organism>
<dbReference type="InterPro" id="IPR048327">
    <property type="entry name" value="Dyp_perox_N"/>
</dbReference>
<gene>
    <name evidence="10" type="ORF">SAMN02787118_121161</name>
</gene>
<name>A0A1I2S8R0_9ACTN</name>
<evidence type="ECO:0000256" key="4">
    <source>
        <dbReference type="ARBA" id="ARBA00023002"/>
    </source>
</evidence>
<dbReference type="GO" id="GO:0020037">
    <property type="term" value="F:heme binding"/>
    <property type="evidence" value="ECO:0007669"/>
    <property type="project" value="InterPro"/>
</dbReference>
<dbReference type="Proteomes" id="UP000181942">
    <property type="component" value="Unassembled WGS sequence"/>
</dbReference>
<dbReference type="PANTHER" id="PTHR30521">
    <property type="entry name" value="DEFERROCHELATASE/PEROXIDASE"/>
    <property type="match status" value="1"/>
</dbReference>
<dbReference type="PANTHER" id="PTHR30521:SF0">
    <property type="entry name" value="DYP-TYPE PEROXIDASE FAMILY PROTEIN"/>
    <property type="match status" value="1"/>
</dbReference>
<dbReference type="GO" id="GO:0005829">
    <property type="term" value="C:cytosol"/>
    <property type="evidence" value="ECO:0007669"/>
    <property type="project" value="TreeGrafter"/>
</dbReference>
<dbReference type="Pfam" id="PF20628">
    <property type="entry name" value="Dyp_perox_C"/>
    <property type="match status" value="1"/>
</dbReference>
<dbReference type="RefSeq" id="WP_075032043.1">
    <property type="nucleotide sequence ID" value="NZ_FONR01000021.1"/>
</dbReference>
<keyword evidence="3" id="KW-0479">Metal-binding</keyword>
<dbReference type="InterPro" id="IPR011008">
    <property type="entry name" value="Dimeric_a/b-barrel"/>
</dbReference>
<protein>
    <submittedName>
        <fullName evidence="10">Putative iron-dependent peroxidase</fullName>
    </submittedName>
</protein>
<feature type="domain" description="Dyp-type peroxidase N-terminal" evidence="8">
    <location>
        <begin position="7"/>
        <end position="133"/>
    </location>
</feature>
<feature type="region of interest" description="Disordered" evidence="7">
    <location>
        <begin position="307"/>
        <end position="327"/>
    </location>
</feature>
<dbReference type="InterPro" id="IPR006314">
    <property type="entry name" value="Dyp_peroxidase"/>
</dbReference>
<evidence type="ECO:0000256" key="1">
    <source>
        <dbReference type="ARBA" id="ARBA00001970"/>
    </source>
</evidence>
<evidence type="ECO:0000256" key="6">
    <source>
        <dbReference type="ARBA" id="ARBA00025737"/>
    </source>
</evidence>
<evidence type="ECO:0000259" key="9">
    <source>
        <dbReference type="Pfam" id="PF20628"/>
    </source>
</evidence>
<keyword evidence="4" id="KW-0560">Oxidoreductase</keyword>
<reference evidence="10 11" key="1">
    <citation type="submission" date="2016-10" db="EMBL/GenBank/DDBJ databases">
        <authorList>
            <person name="de Groot N.N."/>
        </authorList>
    </citation>
    <scope>NUCLEOTIDE SEQUENCE [LARGE SCALE GENOMIC DNA]</scope>
    <source>
        <strain evidence="10 11">OK461</strain>
    </source>
</reference>
<accession>A0A1I2S8R0</accession>
<dbReference type="GO" id="GO:0046872">
    <property type="term" value="F:metal ion binding"/>
    <property type="evidence" value="ECO:0007669"/>
    <property type="project" value="UniProtKB-KW"/>
</dbReference>
<evidence type="ECO:0000256" key="7">
    <source>
        <dbReference type="SAM" id="MobiDB-lite"/>
    </source>
</evidence>
<keyword evidence="2 10" id="KW-0575">Peroxidase</keyword>
<dbReference type="Pfam" id="PF04261">
    <property type="entry name" value="Dyp_perox_N"/>
    <property type="match status" value="1"/>
</dbReference>
<keyword evidence="5" id="KW-0408">Iron</keyword>